<name>A0ACA9Y1M7_9ASCO</name>
<dbReference type="EMBL" id="CALSDN010000001">
    <property type="protein sequence ID" value="CAH6718681.1"/>
    <property type="molecule type" value="Genomic_DNA"/>
</dbReference>
<gene>
    <name evidence="1" type="ORF">CLIB1444_01S12178</name>
</gene>
<comment type="caution">
    <text evidence="1">The sequence shown here is derived from an EMBL/GenBank/DDBJ whole genome shotgun (WGS) entry which is preliminary data.</text>
</comment>
<reference evidence="1" key="1">
    <citation type="submission" date="2022-06" db="EMBL/GenBank/DDBJ databases">
        <authorList>
            <person name="Legras J.-L."/>
            <person name="Devillers H."/>
            <person name="Grondin C."/>
        </authorList>
    </citation>
    <scope>NUCLEOTIDE SEQUENCE</scope>
    <source>
        <strain evidence="1">CLIB 1444</strain>
    </source>
</reference>
<proteinExistence type="predicted"/>
<organism evidence="1 2">
    <name type="scientific">[Candida] jaroonii</name>
    <dbReference type="NCBI Taxonomy" id="467808"/>
    <lineage>
        <taxon>Eukaryota</taxon>
        <taxon>Fungi</taxon>
        <taxon>Dikarya</taxon>
        <taxon>Ascomycota</taxon>
        <taxon>Saccharomycotina</taxon>
        <taxon>Pichiomycetes</taxon>
        <taxon>Debaryomycetaceae</taxon>
        <taxon>Yamadazyma</taxon>
    </lineage>
</organism>
<keyword evidence="2" id="KW-1185">Reference proteome</keyword>
<dbReference type="Proteomes" id="UP001152531">
    <property type="component" value="Unassembled WGS sequence"/>
</dbReference>
<protein>
    <submittedName>
        <fullName evidence="1">Allantoate permease</fullName>
    </submittedName>
</protein>
<sequence length="533" mass="58995">MSSIESEKNKNAHVTTVVSVPELNEKLAGNNVDKAFAFKDDIQDVEIDPVLERKMKRKIDWVLLPMIALLMSLQLLDKTCNSYASIMGLLDDLNIPTTGVSAAEASHNAKMYSEIGSSFYWGYLISAFISGRILQKLPIATTLSAIIFVWGIVVGCHAACKTAPQFIGCRVLLGVLEGFLNPGYTTIISMFYRKGNTEGDKAKRVPEQYMRTQIFFGLQGCGTLLGAGVAHGLYTHTNHTALASWRLLYLICGAITVSAGIVSYFYFPNIPAKAWFLNDTERKYSVIRSKENQQGFGNTKFKKYQAIEAFKDIRSYCLFIYAMSYGIANGSFNNFGSILLKGDFGFSTSGALLMNMPGGSIDIVVPILAYALCWTFKSRYLAAICTNTFSTIGMVCLAFAPTKGGRLFGYLTFYVATLVYATSLSVIASNVAGSTKKTVVWCFLLAGYSVGNLTGPYTFKVSEAPGYHSAKISLLVAFIVGTLCFVTIYLHDTIENKRRDKYKEQMGEAYEVLEDFEFADLTDKENKEFRYSY</sequence>
<accession>A0ACA9Y1M7</accession>
<evidence type="ECO:0000313" key="1">
    <source>
        <dbReference type="EMBL" id="CAH6718681.1"/>
    </source>
</evidence>
<evidence type="ECO:0000313" key="2">
    <source>
        <dbReference type="Proteomes" id="UP001152531"/>
    </source>
</evidence>